<accession>A0ABR0SYD3</accession>
<name>A0ABR0SYD3_9HYPO</name>
<gene>
    <name evidence="1" type="ORF">PT974_02537</name>
</gene>
<sequence>MKKPRAAKAQGLGRRSLVKACDLKGWFSRFISASSCPMIPVQPGCDGETSWVEQKGHALTANSSWQCFKCSDTETDRSPEWLRRATFRADNRQDTGIMYHVYIVLNDTTFLHNLGTELQGAAL</sequence>
<keyword evidence="2" id="KW-1185">Reference proteome</keyword>
<protein>
    <submittedName>
        <fullName evidence="1">Uncharacterized protein</fullName>
    </submittedName>
</protein>
<dbReference type="Proteomes" id="UP001338125">
    <property type="component" value="Unassembled WGS sequence"/>
</dbReference>
<evidence type="ECO:0000313" key="1">
    <source>
        <dbReference type="EMBL" id="KAK5997184.1"/>
    </source>
</evidence>
<reference evidence="1 2" key="1">
    <citation type="submission" date="2024-01" db="EMBL/GenBank/DDBJ databases">
        <title>Complete genome of Cladobotryum mycophilum ATHUM6906.</title>
        <authorList>
            <person name="Christinaki A.C."/>
            <person name="Myridakis A.I."/>
            <person name="Kouvelis V.N."/>
        </authorList>
    </citation>
    <scope>NUCLEOTIDE SEQUENCE [LARGE SCALE GENOMIC DNA]</scope>
    <source>
        <strain evidence="1 2">ATHUM6906</strain>
    </source>
</reference>
<comment type="caution">
    <text evidence="1">The sequence shown here is derived from an EMBL/GenBank/DDBJ whole genome shotgun (WGS) entry which is preliminary data.</text>
</comment>
<dbReference type="EMBL" id="JAVFKD010000002">
    <property type="protein sequence ID" value="KAK5997184.1"/>
    <property type="molecule type" value="Genomic_DNA"/>
</dbReference>
<evidence type="ECO:0000313" key="2">
    <source>
        <dbReference type="Proteomes" id="UP001338125"/>
    </source>
</evidence>
<proteinExistence type="predicted"/>
<organism evidence="1 2">
    <name type="scientific">Cladobotryum mycophilum</name>
    <dbReference type="NCBI Taxonomy" id="491253"/>
    <lineage>
        <taxon>Eukaryota</taxon>
        <taxon>Fungi</taxon>
        <taxon>Dikarya</taxon>
        <taxon>Ascomycota</taxon>
        <taxon>Pezizomycotina</taxon>
        <taxon>Sordariomycetes</taxon>
        <taxon>Hypocreomycetidae</taxon>
        <taxon>Hypocreales</taxon>
        <taxon>Hypocreaceae</taxon>
        <taxon>Cladobotryum</taxon>
    </lineage>
</organism>